<dbReference type="PANTHER" id="PTHR35385">
    <property type="entry name" value="PROTEIN B, PUTATIVE-RELATED-RELATED"/>
    <property type="match status" value="1"/>
</dbReference>
<reference evidence="4" key="1">
    <citation type="submission" date="2022-01" db="EMBL/GenBank/DDBJ databases">
        <authorList>
            <person name="King R."/>
        </authorList>
    </citation>
    <scope>NUCLEOTIDE SEQUENCE</scope>
</reference>
<dbReference type="Proteomes" id="UP001153737">
    <property type="component" value="Chromosome 10"/>
</dbReference>
<dbReference type="PANTHER" id="PTHR35385:SF2">
    <property type="entry name" value="PROTEIN B, PUTATIVE-RELATED"/>
    <property type="match status" value="1"/>
</dbReference>
<evidence type="ECO:0000313" key="4">
    <source>
        <dbReference type="EMBL" id="CAG9813941.1"/>
    </source>
</evidence>
<dbReference type="AlphaFoldDB" id="A0A9N9S954"/>
<proteinExistence type="predicted"/>
<accession>A0A9N9S954</accession>
<reference evidence="4" key="2">
    <citation type="submission" date="2022-10" db="EMBL/GenBank/DDBJ databases">
        <authorList>
            <consortium name="ENA_rothamsted_submissions"/>
            <consortium name="culmorum"/>
            <person name="King R."/>
        </authorList>
    </citation>
    <scope>NUCLEOTIDE SEQUENCE</scope>
</reference>
<keyword evidence="1" id="KW-0862">Zinc</keyword>
<protein>
    <recommendedName>
        <fullName evidence="3">SWIM-type domain-containing protein</fullName>
    </recommendedName>
</protein>
<dbReference type="EMBL" id="OU896716">
    <property type="protein sequence ID" value="CAG9813941.1"/>
    <property type="molecule type" value="Genomic_DNA"/>
</dbReference>
<evidence type="ECO:0000313" key="5">
    <source>
        <dbReference type="Proteomes" id="UP001153737"/>
    </source>
</evidence>
<sequence>MAGFQYDPAIDFKNIAFTKSDLENLLPHWNTRIKEIYQYKKNNAIEIQFLIAAKTVSEVKQWLNEYEEKTKCTYSIRSTDKCSGTKVRLKQKLNCRHNTRTRDKSKRSRNTNCPSSIHITLRAIPRKYRGIDKTNAPDPDMPCLIKLIPNHNHPTSGAEALRYRRVSDETNDKLINLFEAGHSPSSAIESLKMEIKMRCDYDDILADRSTFPDYSYCYHLYKRTFNEKYVPMEVSHEFLEKKVEKFNEDNKVKSAGIKFIDDDYVICLCPPLMQRVHETVEEASEIVFMDSTGTTGGDSNRVYVLLTAKSYVSLPLAILIMTSESSHLIAIGFQLLKDILGDKVFHGRVNGPTFFMIGDSAAEQAAIQAEWPDSTDMLCSFHVLQCVWKWLMNSKNGVQVDHLHTLFEGFKKIMYASDEAACSAAYQVALTESGKCRGYQSFLEEYWGRRPLWALCYRDCSKRRANADEINEAAMRLLTEKIFEGIKTFNLIQVVDFMINTFTSYYERSILDAAHNRIENNLLHQIFSPPPKRGIVAGIQHLSDNIYLVPSEKNSDDLYIVSSEVLICTCSQGKNIFVCKHIGWICCYLKPEKFIEKTDSEKLRRKYYFIATGIHPHTNWPYYGANLSDNFNILTSMETDSDNMDTDSLNGNKDSRDSEEKRKFLSIGRETINEMNHQFYQYLELSPQKVSKALRAFNKELKQIKTASEFVRSFHDFSSGTNPRETDTESGGLQWLHSPKNSDEYELNSD</sequence>
<dbReference type="GO" id="GO:0008270">
    <property type="term" value="F:zinc ion binding"/>
    <property type="evidence" value="ECO:0007669"/>
    <property type="project" value="UniProtKB-KW"/>
</dbReference>
<gene>
    <name evidence="4" type="ORF">PHAECO_LOCUS2118</name>
</gene>
<name>A0A9N9S954_PHACE</name>
<feature type="region of interest" description="Disordered" evidence="2">
    <location>
        <begin position="715"/>
        <end position="750"/>
    </location>
</feature>
<dbReference type="OrthoDB" id="6362223at2759"/>
<dbReference type="InterPro" id="IPR007527">
    <property type="entry name" value="Znf_SWIM"/>
</dbReference>
<dbReference type="PROSITE" id="PS50966">
    <property type="entry name" value="ZF_SWIM"/>
    <property type="match status" value="1"/>
</dbReference>
<evidence type="ECO:0000259" key="3">
    <source>
        <dbReference type="PROSITE" id="PS50966"/>
    </source>
</evidence>
<organism evidence="4 5">
    <name type="scientific">Phaedon cochleariae</name>
    <name type="common">Mustard beetle</name>
    <dbReference type="NCBI Taxonomy" id="80249"/>
    <lineage>
        <taxon>Eukaryota</taxon>
        <taxon>Metazoa</taxon>
        <taxon>Ecdysozoa</taxon>
        <taxon>Arthropoda</taxon>
        <taxon>Hexapoda</taxon>
        <taxon>Insecta</taxon>
        <taxon>Pterygota</taxon>
        <taxon>Neoptera</taxon>
        <taxon>Endopterygota</taxon>
        <taxon>Coleoptera</taxon>
        <taxon>Polyphaga</taxon>
        <taxon>Cucujiformia</taxon>
        <taxon>Chrysomeloidea</taxon>
        <taxon>Chrysomelidae</taxon>
        <taxon>Chrysomelinae</taxon>
        <taxon>Chrysomelini</taxon>
        <taxon>Phaedon</taxon>
    </lineage>
</organism>
<evidence type="ECO:0000256" key="1">
    <source>
        <dbReference type="PROSITE-ProRule" id="PRU00325"/>
    </source>
</evidence>
<feature type="domain" description="SWIM-type" evidence="3">
    <location>
        <begin position="559"/>
        <end position="590"/>
    </location>
</feature>
<feature type="region of interest" description="Disordered" evidence="2">
    <location>
        <begin position="642"/>
        <end position="662"/>
    </location>
</feature>
<keyword evidence="5" id="KW-1185">Reference proteome</keyword>
<evidence type="ECO:0000256" key="2">
    <source>
        <dbReference type="SAM" id="MobiDB-lite"/>
    </source>
</evidence>
<feature type="compositionally biased region" description="Basic and acidic residues" evidence="2">
    <location>
        <begin position="653"/>
        <end position="662"/>
    </location>
</feature>
<keyword evidence="1" id="KW-0479">Metal-binding</keyword>
<keyword evidence="1" id="KW-0863">Zinc-finger</keyword>